<evidence type="ECO:0000256" key="5">
    <source>
        <dbReference type="ARBA" id="ARBA00022692"/>
    </source>
</evidence>
<name>A0A517MVN7_9BACT</name>
<dbReference type="Proteomes" id="UP000319852">
    <property type="component" value="Chromosome"/>
</dbReference>
<feature type="transmembrane region" description="Helical" evidence="9">
    <location>
        <begin position="349"/>
        <end position="370"/>
    </location>
</feature>
<dbReference type="GO" id="GO:0005886">
    <property type="term" value="C:plasma membrane"/>
    <property type="evidence" value="ECO:0007669"/>
    <property type="project" value="UniProtKB-SubCell"/>
</dbReference>
<dbReference type="InterPro" id="IPR018076">
    <property type="entry name" value="T2SS_GspF_dom"/>
</dbReference>
<dbReference type="AlphaFoldDB" id="A0A517MVN7"/>
<dbReference type="Pfam" id="PF00482">
    <property type="entry name" value="T2SSF"/>
    <property type="match status" value="2"/>
</dbReference>
<keyword evidence="6 9" id="KW-1133">Transmembrane helix</keyword>
<dbReference type="OrthoDB" id="249715at2"/>
<dbReference type="EMBL" id="CP036263">
    <property type="protein sequence ID" value="QDS98946.1"/>
    <property type="molecule type" value="Genomic_DNA"/>
</dbReference>
<keyword evidence="3" id="KW-1003">Cell membrane</keyword>
<evidence type="ECO:0000256" key="4">
    <source>
        <dbReference type="ARBA" id="ARBA00022519"/>
    </source>
</evidence>
<evidence type="ECO:0000256" key="6">
    <source>
        <dbReference type="ARBA" id="ARBA00022989"/>
    </source>
</evidence>
<dbReference type="PRINTS" id="PR00812">
    <property type="entry name" value="BCTERIALGSPF"/>
</dbReference>
<keyword evidence="7 9" id="KW-0472">Membrane</keyword>
<evidence type="ECO:0000256" key="7">
    <source>
        <dbReference type="ARBA" id="ARBA00023136"/>
    </source>
</evidence>
<dbReference type="FunFam" id="1.20.81.30:FF:000001">
    <property type="entry name" value="Type II secretion system protein F"/>
    <property type="match status" value="1"/>
</dbReference>
<comment type="similarity">
    <text evidence="2">Belongs to the GSP F family.</text>
</comment>
<keyword evidence="5 9" id="KW-0812">Transmembrane</keyword>
<reference evidence="11 12" key="1">
    <citation type="submission" date="2019-02" db="EMBL/GenBank/DDBJ databases">
        <title>Deep-cultivation of Planctomycetes and their phenomic and genomic characterization uncovers novel biology.</title>
        <authorList>
            <person name="Wiegand S."/>
            <person name="Jogler M."/>
            <person name="Boedeker C."/>
            <person name="Pinto D."/>
            <person name="Vollmers J."/>
            <person name="Rivas-Marin E."/>
            <person name="Kohn T."/>
            <person name="Peeters S.H."/>
            <person name="Heuer A."/>
            <person name="Rast P."/>
            <person name="Oberbeckmann S."/>
            <person name="Bunk B."/>
            <person name="Jeske O."/>
            <person name="Meyerdierks A."/>
            <person name="Storesund J.E."/>
            <person name="Kallscheuer N."/>
            <person name="Luecker S."/>
            <person name="Lage O.M."/>
            <person name="Pohl T."/>
            <person name="Merkel B.J."/>
            <person name="Hornburger P."/>
            <person name="Mueller R.-W."/>
            <person name="Bruemmer F."/>
            <person name="Labrenz M."/>
            <person name="Spormann A.M."/>
            <person name="Op den Camp H."/>
            <person name="Overmann J."/>
            <person name="Amann R."/>
            <person name="Jetten M.S.M."/>
            <person name="Mascher T."/>
            <person name="Medema M.H."/>
            <person name="Devos D.P."/>
            <person name="Kaster A.-K."/>
            <person name="Ovreas L."/>
            <person name="Rohde M."/>
            <person name="Galperin M.Y."/>
            <person name="Jogler C."/>
        </authorList>
    </citation>
    <scope>NUCLEOTIDE SEQUENCE [LARGE SCALE GENOMIC DNA]</scope>
    <source>
        <strain evidence="11 12">HG15A2</strain>
    </source>
</reference>
<evidence type="ECO:0000256" key="9">
    <source>
        <dbReference type="SAM" id="Phobius"/>
    </source>
</evidence>
<dbReference type="PANTHER" id="PTHR30012:SF0">
    <property type="entry name" value="TYPE II SECRETION SYSTEM PROTEIN F-RELATED"/>
    <property type="match status" value="1"/>
</dbReference>
<protein>
    <submittedName>
        <fullName evidence="11">Type II secretion system protein F</fullName>
    </submittedName>
</protein>
<feature type="transmembrane region" description="Helical" evidence="9">
    <location>
        <begin position="142"/>
        <end position="165"/>
    </location>
</feature>
<comment type="subcellular location">
    <subcellularLocation>
        <location evidence="1">Cell inner membrane</location>
        <topology evidence="1">Multi-pass membrane protein</topology>
    </subcellularLocation>
</comment>
<keyword evidence="12" id="KW-1185">Reference proteome</keyword>
<proteinExistence type="inferred from homology"/>
<dbReference type="InterPro" id="IPR042094">
    <property type="entry name" value="T2SS_GspF_sf"/>
</dbReference>
<feature type="transmembrane region" description="Helical" evidence="9">
    <location>
        <begin position="197"/>
        <end position="215"/>
    </location>
</feature>
<gene>
    <name evidence="11" type="primary">gspF</name>
    <name evidence="11" type="ORF">HG15A2_22340</name>
</gene>
<evidence type="ECO:0000259" key="10">
    <source>
        <dbReference type="Pfam" id="PF00482"/>
    </source>
</evidence>
<dbReference type="Gene3D" id="1.20.81.30">
    <property type="entry name" value="Type II secretion system (T2SS), domain F"/>
    <property type="match status" value="2"/>
</dbReference>
<evidence type="ECO:0000256" key="1">
    <source>
        <dbReference type="ARBA" id="ARBA00004429"/>
    </source>
</evidence>
<feature type="domain" description="Type II secretion system protein GspF" evidence="10">
    <location>
        <begin position="247"/>
        <end position="368"/>
    </location>
</feature>
<keyword evidence="4" id="KW-0997">Cell inner membrane</keyword>
<dbReference type="KEGG" id="amob:HG15A2_22340"/>
<sequence length="379" mass="41377">MSSTAASTPDWMTSEFARPTQAARSKSTRWGKPRVAKADLADFLDQLSIMSRSGIDLATALESLTSQCQKPQLAEVLERVSQAIVSGTTLSDALKQHPSIFDSAFVATVSAGEASGRMSEVLTHLAVVYRSEVRLLRTMKSLMTYPVLLSAVSCGVVVALVLFVLPRFAGIFEQYDMVLPVLTQMLISLADGLRSQWWLWLPLLALSVGGVYAWLSTEVGAHWWNRVCVKVPILSGITQPFCTGRICQMISLMLTSGVPLVEGLRLTEQSINNREYKGVLRDMTDAVVNGRSLSSVLSEADIFPQSARDMITTAEGSGKLEEVASLLGSYYEEEAEAKMRQALRIFEPAITVVMGAVIACIVLAVMLPVFDLSSIRNHH</sequence>
<dbReference type="InterPro" id="IPR003004">
    <property type="entry name" value="GspF/PilC"/>
</dbReference>
<accession>A0A517MVN7</accession>
<feature type="compositionally biased region" description="Polar residues" evidence="8">
    <location>
        <begin position="1"/>
        <end position="11"/>
    </location>
</feature>
<evidence type="ECO:0000256" key="8">
    <source>
        <dbReference type="SAM" id="MobiDB-lite"/>
    </source>
</evidence>
<evidence type="ECO:0000256" key="2">
    <source>
        <dbReference type="ARBA" id="ARBA00005745"/>
    </source>
</evidence>
<dbReference type="PANTHER" id="PTHR30012">
    <property type="entry name" value="GENERAL SECRETION PATHWAY PROTEIN"/>
    <property type="match status" value="1"/>
</dbReference>
<evidence type="ECO:0000313" key="12">
    <source>
        <dbReference type="Proteomes" id="UP000319852"/>
    </source>
</evidence>
<dbReference type="RefSeq" id="WP_145060238.1">
    <property type="nucleotide sequence ID" value="NZ_CP036263.1"/>
</dbReference>
<organism evidence="11 12">
    <name type="scientific">Adhaeretor mobilis</name>
    <dbReference type="NCBI Taxonomy" id="1930276"/>
    <lineage>
        <taxon>Bacteria</taxon>
        <taxon>Pseudomonadati</taxon>
        <taxon>Planctomycetota</taxon>
        <taxon>Planctomycetia</taxon>
        <taxon>Pirellulales</taxon>
        <taxon>Lacipirellulaceae</taxon>
        <taxon>Adhaeretor</taxon>
    </lineage>
</organism>
<feature type="domain" description="Type II secretion system protein GspF" evidence="10">
    <location>
        <begin position="43"/>
        <end position="166"/>
    </location>
</feature>
<feature type="region of interest" description="Disordered" evidence="8">
    <location>
        <begin position="1"/>
        <end position="30"/>
    </location>
</feature>
<evidence type="ECO:0000313" key="11">
    <source>
        <dbReference type="EMBL" id="QDS98946.1"/>
    </source>
</evidence>
<evidence type="ECO:0000256" key="3">
    <source>
        <dbReference type="ARBA" id="ARBA00022475"/>
    </source>
</evidence>